<dbReference type="KEGG" id="aab:A4R43_06220"/>
<dbReference type="RefSeq" id="WP_113691448.1">
    <property type="nucleotide sequence ID" value="NZ_CP015163.1"/>
</dbReference>
<dbReference type="OrthoDB" id="3625230at2"/>
<dbReference type="Pfam" id="PF14325">
    <property type="entry name" value="DUF4383"/>
    <property type="match status" value="1"/>
</dbReference>
<dbReference type="Proteomes" id="UP000250434">
    <property type="component" value="Chromosome"/>
</dbReference>
<keyword evidence="1" id="KW-0812">Transmembrane</keyword>
<reference evidence="2 3" key="1">
    <citation type="submission" date="2016-04" db="EMBL/GenBank/DDBJ databases">
        <title>Complete genome sequence and analysis of deep-sea sediment isolate, Amycolatopsis sp. WP1.</title>
        <authorList>
            <person name="Wang H."/>
            <person name="Chen S."/>
            <person name="Wu Q."/>
        </authorList>
    </citation>
    <scope>NUCLEOTIDE SEQUENCE [LARGE SCALE GENOMIC DNA]</scope>
    <source>
        <strain evidence="2 3">WP1</strain>
    </source>
</reference>
<name>A0A344L2A3_9PSEU</name>
<evidence type="ECO:0000313" key="2">
    <source>
        <dbReference type="EMBL" id="AXB42177.1"/>
    </source>
</evidence>
<evidence type="ECO:0000313" key="3">
    <source>
        <dbReference type="Proteomes" id="UP000250434"/>
    </source>
</evidence>
<feature type="transmembrane region" description="Helical" evidence="1">
    <location>
        <begin position="105"/>
        <end position="124"/>
    </location>
</feature>
<evidence type="ECO:0000256" key="1">
    <source>
        <dbReference type="SAM" id="Phobius"/>
    </source>
</evidence>
<dbReference type="AlphaFoldDB" id="A0A344L2A3"/>
<evidence type="ECO:0008006" key="4">
    <source>
        <dbReference type="Google" id="ProtNLM"/>
    </source>
</evidence>
<sequence>MAVRIAALVLGLGYLLLGVLGFTVAEHPGQVGPVHDNAVWIFSVSALQNVVHVAVGVLGLAAATRVTGARIYGMALFVAFTGLTAFGILASTADTPGNVVNVNWASNWLHGLTALAGLAMWFAGRTRAAART</sequence>
<keyword evidence="1" id="KW-0472">Membrane</keyword>
<proteinExistence type="predicted"/>
<organism evidence="2 3">
    <name type="scientific">Amycolatopsis albispora</name>
    <dbReference type="NCBI Taxonomy" id="1804986"/>
    <lineage>
        <taxon>Bacteria</taxon>
        <taxon>Bacillati</taxon>
        <taxon>Actinomycetota</taxon>
        <taxon>Actinomycetes</taxon>
        <taxon>Pseudonocardiales</taxon>
        <taxon>Pseudonocardiaceae</taxon>
        <taxon>Amycolatopsis</taxon>
    </lineage>
</organism>
<feature type="transmembrane region" description="Helical" evidence="1">
    <location>
        <begin position="72"/>
        <end position="93"/>
    </location>
</feature>
<keyword evidence="3" id="KW-1185">Reference proteome</keyword>
<feature type="transmembrane region" description="Helical" evidence="1">
    <location>
        <begin position="37"/>
        <end position="60"/>
    </location>
</feature>
<accession>A0A344L2A3</accession>
<dbReference type="EMBL" id="CP015163">
    <property type="protein sequence ID" value="AXB42177.1"/>
    <property type="molecule type" value="Genomic_DNA"/>
</dbReference>
<gene>
    <name evidence="2" type="ORF">A4R43_06220</name>
</gene>
<keyword evidence="1" id="KW-1133">Transmembrane helix</keyword>
<protein>
    <recommendedName>
        <fullName evidence="4">DUF4383 domain-containing protein</fullName>
    </recommendedName>
</protein>